<dbReference type="RefSeq" id="WP_187683126.1">
    <property type="nucleotide sequence ID" value="NZ_AP023396.1"/>
</dbReference>
<protein>
    <submittedName>
        <fullName evidence="1">Uncharacterized protein</fullName>
    </submittedName>
</protein>
<keyword evidence="2" id="KW-1185">Reference proteome</keyword>
<dbReference type="KEGG" id="nwl:NWFMUON74_37330"/>
<dbReference type="PROSITE" id="PS51257">
    <property type="entry name" value="PROKAR_LIPOPROTEIN"/>
    <property type="match status" value="1"/>
</dbReference>
<gene>
    <name evidence="1" type="ORF">NWFMUON74_37330</name>
</gene>
<dbReference type="GeneID" id="80348250"/>
<reference evidence="1 2" key="1">
    <citation type="submission" date="2020-08" db="EMBL/GenBank/DDBJ databases">
        <title>Genome Sequencing of Nocardia wallacei strain FMUON74 and assembly.</title>
        <authorList>
            <person name="Toyokawa M."/>
            <person name="Uesaka K."/>
        </authorList>
    </citation>
    <scope>NUCLEOTIDE SEQUENCE [LARGE SCALE GENOMIC DNA]</scope>
    <source>
        <strain evidence="1 2">FMUON74</strain>
    </source>
</reference>
<organism evidence="1 2">
    <name type="scientific">Nocardia wallacei</name>
    <dbReference type="NCBI Taxonomy" id="480035"/>
    <lineage>
        <taxon>Bacteria</taxon>
        <taxon>Bacillati</taxon>
        <taxon>Actinomycetota</taxon>
        <taxon>Actinomycetes</taxon>
        <taxon>Mycobacteriales</taxon>
        <taxon>Nocardiaceae</taxon>
        <taxon>Nocardia</taxon>
    </lineage>
</organism>
<evidence type="ECO:0000313" key="1">
    <source>
        <dbReference type="EMBL" id="BCK55961.1"/>
    </source>
</evidence>
<accession>A0A7G1KMA6</accession>
<sequence>MTHYRRWRGSVLGLCVVTLTATGCIGAVDRADFEELVQARGGGLVTALPGDAIGALQRRLGTADLEASVILLAAPNSSRFQFVMLDQPPQVTAALNSGGALSGRYPVARLRIRVPQAPDQLDDYTFALETLSEPTPVQAFAGDLNGTTFAIDQVPALRRVEEIVDTSVAHSGLDDAHVSALLVHRSGRDVLVTVNVVAPRGVTVLQFDHAGTLLRVQRA</sequence>
<dbReference type="Proteomes" id="UP000516173">
    <property type="component" value="Chromosome"/>
</dbReference>
<name>A0A7G1KMA6_9NOCA</name>
<evidence type="ECO:0000313" key="2">
    <source>
        <dbReference type="Proteomes" id="UP000516173"/>
    </source>
</evidence>
<dbReference type="EMBL" id="AP023396">
    <property type="protein sequence ID" value="BCK55961.1"/>
    <property type="molecule type" value="Genomic_DNA"/>
</dbReference>
<proteinExistence type="predicted"/>
<dbReference type="AlphaFoldDB" id="A0A7G1KMA6"/>